<dbReference type="NCBIfam" id="TIGR00231">
    <property type="entry name" value="small_GTP"/>
    <property type="match status" value="1"/>
</dbReference>
<keyword evidence="4" id="KW-0648">Protein biosynthesis</keyword>
<dbReference type="InterPro" id="IPR005225">
    <property type="entry name" value="Small_GTP-bd"/>
</dbReference>
<dbReference type="Proteomes" id="UP001524460">
    <property type="component" value="Unassembled WGS sequence"/>
</dbReference>
<dbReference type="Gene3D" id="3.30.70.240">
    <property type="match status" value="1"/>
</dbReference>
<dbReference type="SMART" id="SM00838">
    <property type="entry name" value="EFG_C"/>
    <property type="match status" value="1"/>
</dbReference>
<sequence>MSMNEIRNIAIVGQSGVGKTTLIERLLYESECSTHLGSVKDGDTVTDFDDQSIHYQHSIEATPAALCWKKHRMNVVDTPGLPELLGRTLSIYPAVETTALVFDANTPLNQVSDKLYSFAKLQKKCQMIIINKVDLNPDKIPQVINEIQSHFGQECLPINLPSDDGKSIVDCYFSPDYEASTLWDSVESAHEQLIDQVIEVDEKLMELYLEQGSSLTPKQLHDPFEEALRTGHVIPICFVSAETGQGIPLLLQTLAEIMPMPSEGNPPMLEKNNQKIRVDCEKLDHTVAHVYKVSVDPYLGKLAYIRVFQGEINAGSQLYIGENSKAFKVGHLYQLQGKKRIEIGNARAGDLCVLAKVDDLNFDSVVHDSHDEDDVIMKTLDFPAPMYSLAIQTTKRGDEQKLSEVLHKIAAEDPSLRLEHRTRTNETVLSGQGEFHLKIALEKMASVYKLNVNTELPSIEYFETITQQAEGHYRHKKQSGGAGQFGEVQLKVRPLDRGEGVVFINKVVGGAIPTSLIPAVEKGIRQAVEEGAISRNPIHDIEVTVYDGKYHSVDSKEIAFVIAGNKAFLDAVNNANPIILEPIVELKLQIPTDSVGDISGDLAANRGVILGTQSEENNFTSLQARIPQNELLDYSQRLRAMTGGEGSFSMVLSHYDPAPNTVQKKVCSDADASC</sequence>
<keyword evidence="9" id="KW-1185">Reference proteome</keyword>
<dbReference type="CDD" id="cd01434">
    <property type="entry name" value="EFG_mtEFG1_IV"/>
    <property type="match status" value="1"/>
</dbReference>
<dbReference type="InterPro" id="IPR041095">
    <property type="entry name" value="EFG_II"/>
</dbReference>
<dbReference type="RefSeq" id="WP_255044421.1">
    <property type="nucleotide sequence ID" value="NZ_JANEYT010000066.1"/>
</dbReference>
<dbReference type="EMBL" id="JANEYT010000066">
    <property type="protein sequence ID" value="MCQ1060341.1"/>
    <property type="molecule type" value="Genomic_DNA"/>
</dbReference>
<dbReference type="InterPro" id="IPR000640">
    <property type="entry name" value="EFG_V-like"/>
</dbReference>
<name>A0ABT1N9H1_9GAMM</name>
<dbReference type="InterPro" id="IPR027417">
    <property type="entry name" value="P-loop_NTPase"/>
</dbReference>
<dbReference type="Pfam" id="PF14492">
    <property type="entry name" value="EFG_III"/>
    <property type="match status" value="1"/>
</dbReference>
<evidence type="ECO:0000256" key="2">
    <source>
        <dbReference type="ARBA" id="ARBA00022741"/>
    </source>
</evidence>
<dbReference type="InterPro" id="IPR047872">
    <property type="entry name" value="EFG_IV"/>
</dbReference>
<dbReference type="SUPFAM" id="SSF54211">
    <property type="entry name" value="Ribosomal protein S5 domain 2-like"/>
    <property type="match status" value="1"/>
</dbReference>
<evidence type="ECO:0000256" key="5">
    <source>
        <dbReference type="ARBA" id="ARBA00023134"/>
    </source>
</evidence>
<dbReference type="NCBIfam" id="NF009891">
    <property type="entry name" value="PRK13351.1-1"/>
    <property type="match status" value="1"/>
</dbReference>
<keyword evidence="3 8" id="KW-0251">Elongation factor</keyword>
<dbReference type="SUPFAM" id="SSF50447">
    <property type="entry name" value="Translation proteins"/>
    <property type="match status" value="1"/>
</dbReference>
<evidence type="ECO:0000259" key="7">
    <source>
        <dbReference type="PROSITE" id="PS51722"/>
    </source>
</evidence>
<dbReference type="Gene3D" id="3.40.50.300">
    <property type="entry name" value="P-loop containing nucleotide triphosphate hydrolases"/>
    <property type="match status" value="1"/>
</dbReference>
<dbReference type="InterPro" id="IPR000795">
    <property type="entry name" value="T_Tr_GTP-bd_dom"/>
</dbReference>
<dbReference type="CDD" id="cd16262">
    <property type="entry name" value="EFG_III"/>
    <property type="match status" value="1"/>
</dbReference>
<dbReference type="SMART" id="SM00889">
    <property type="entry name" value="EFG_IV"/>
    <property type="match status" value="1"/>
</dbReference>
<dbReference type="InterPro" id="IPR009000">
    <property type="entry name" value="Transl_B-barrel_sf"/>
</dbReference>
<evidence type="ECO:0000313" key="9">
    <source>
        <dbReference type="Proteomes" id="UP001524460"/>
    </source>
</evidence>
<evidence type="ECO:0000256" key="3">
    <source>
        <dbReference type="ARBA" id="ARBA00022768"/>
    </source>
</evidence>
<dbReference type="PRINTS" id="PR00364">
    <property type="entry name" value="DISEASERSIST"/>
</dbReference>
<dbReference type="InterPro" id="IPR014721">
    <property type="entry name" value="Ribsml_uS5_D2-typ_fold_subgr"/>
</dbReference>
<protein>
    <recommendedName>
        <fullName evidence="1">Elongation factor G</fullName>
    </recommendedName>
</protein>
<dbReference type="Pfam" id="PF22042">
    <property type="entry name" value="EF-G_D2"/>
    <property type="match status" value="1"/>
</dbReference>
<dbReference type="PANTHER" id="PTHR43261">
    <property type="entry name" value="TRANSLATION ELONGATION FACTOR G-RELATED"/>
    <property type="match status" value="1"/>
</dbReference>
<proteinExistence type="predicted"/>
<dbReference type="Pfam" id="PF00009">
    <property type="entry name" value="GTP_EFTU"/>
    <property type="match status" value="1"/>
</dbReference>
<comment type="caution">
    <text evidence="8">The sequence shown here is derived from an EMBL/GenBank/DDBJ whole genome shotgun (WGS) entry which is preliminary data.</text>
</comment>
<dbReference type="InterPro" id="IPR005517">
    <property type="entry name" value="Transl_elong_EFG/EF2_IV"/>
</dbReference>
<dbReference type="InterPro" id="IPR053905">
    <property type="entry name" value="EF-G-like_DII"/>
</dbReference>
<dbReference type="Gene3D" id="3.30.230.10">
    <property type="match status" value="1"/>
</dbReference>
<feature type="domain" description="Tr-type G" evidence="7">
    <location>
        <begin position="4"/>
        <end position="263"/>
    </location>
</feature>
<dbReference type="Gene3D" id="3.30.70.870">
    <property type="entry name" value="Elongation Factor G (Translational Gtpase), domain 3"/>
    <property type="match status" value="1"/>
</dbReference>
<dbReference type="Pfam" id="PF03764">
    <property type="entry name" value="EFG_IV"/>
    <property type="match status" value="1"/>
</dbReference>
<keyword evidence="2" id="KW-0547">Nucleotide-binding</keyword>
<dbReference type="InterPro" id="IPR009022">
    <property type="entry name" value="EFG_III"/>
</dbReference>
<keyword evidence="5" id="KW-0342">GTP-binding</keyword>
<dbReference type="PROSITE" id="PS51722">
    <property type="entry name" value="G_TR_2"/>
    <property type="match status" value="1"/>
</dbReference>
<gene>
    <name evidence="8" type="primary">fusA</name>
    <name evidence="8" type="ORF">NHN17_20055</name>
</gene>
<accession>A0ABT1N9H1</accession>
<dbReference type="Pfam" id="PF00679">
    <property type="entry name" value="EFG_C"/>
    <property type="match status" value="1"/>
</dbReference>
<dbReference type="CDD" id="cd03713">
    <property type="entry name" value="EFG_mtEFG_C"/>
    <property type="match status" value="1"/>
</dbReference>
<evidence type="ECO:0000256" key="4">
    <source>
        <dbReference type="ARBA" id="ARBA00022917"/>
    </source>
</evidence>
<reference evidence="8 9" key="1">
    <citation type="submission" date="2022-07" db="EMBL/GenBank/DDBJ databases">
        <title>Photobacterium pectinilyticum sp. nov., a marine bacterium isolated from surface seawater of Qingdao offshore.</title>
        <authorList>
            <person name="Wang X."/>
        </authorList>
    </citation>
    <scope>NUCLEOTIDE SEQUENCE [LARGE SCALE GENOMIC DNA]</scope>
    <source>
        <strain evidence="8 9">ZSDE20</strain>
    </source>
</reference>
<comment type="function">
    <text evidence="6">Catalyzes the GTP-dependent ribosomal translocation step during translation elongation. During this step, the ribosome changes from the pre-translocational (PRE) to the post-translocational (POST) state as the newly formed A-site-bound peptidyl-tRNA and P-site-bound deacylated tRNA move to the P and E sites, respectively. Catalyzes the coordinated movement of the two tRNA molecules, the mRNA and conformational changes in the ribosome.</text>
</comment>
<dbReference type="SUPFAM" id="SSF54980">
    <property type="entry name" value="EF-G C-terminal domain-like"/>
    <property type="match status" value="2"/>
</dbReference>
<evidence type="ECO:0000256" key="6">
    <source>
        <dbReference type="ARBA" id="ARBA00024731"/>
    </source>
</evidence>
<dbReference type="InterPro" id="IPR020568">
    <property type="entry name" value="Ribosomal_Su5_D2-typ_SF"/>
</dbReference>
<dbReference type="InterPro" id="IPR035649">
    <property type="entry name" value="EFG_V"/>
</dbReference>
<dbReference type="NCBIfam" id="NF009381">
    <property type="entry name" value="PRK12740.1-5"/>
    <property type="match status" value="1"/>
</dbReference>
<evidence type="ECO:0000313" key="8">
    <source>
        <dbReference type="EMBL" id="MCQ1060341.1"/>
    </source>
</evidence>
<dbReference type="PANTHER" id="PTHR43261:SF6">
    <property type="entry name" value="ELONGATION FACTOR G-LIKE PROTEIN"/>
    <property type="match status" value="1"/>
</dbReference>
<dbReference type="SUPFAM" id="SSF52540">
    <property type="entry name" value="P-loop containing nucleoside triphosphate hydrolases"/>
    <property type="match status" value="1"/>
</dbReference>
<organism evidence="8 9">
    <name type="scientific">Photobacterium pectinilyticum</name>
    <dbReference type="NCBI Taxonomy" id="2906793"/>
    <lineage>
        <taxon>Bacteria</taxon>
        <taxon>Pseudomonadati</taxon>
        <taxon>Pseudomonadota</taxon>
        <taxon>Gammaproteobacteria</taxon>
        <taxon>Vibrionales</taxon>
        <taxon>Vibrionaceae</taxon>
        <taxon>Photobacterium</taxon>
    </lineage>
</organism>
<dbReference type="InterPro" id="IPR035647">
    <property type="entry name" value="EFG_III/V"/>
</dbReference>
<evidence type="ECO:0000256" key="1">
    <source>
        <dbReference type="ARBA" id="ARBA00017872"/>
    </source>
</evidence>
<dbReference type="Gene3D" id="2.40.30.10">
    <property type="entry name" value="Translation factors"/>
    <property type="match status" value="1"/>
</dbReference>
<dbReference type="GO" id="GO:0003746">
    <property type="term" value="F:translation elongation factor activity"/>
    <property type="evidence" value="ECO:0007669"/>
    <property type="project" value="UniProtKB-KW"/>
</dbReference>